<gene>
    <name evidence="4" type="ORF">EN45_033420</name>
</gene>
<evidence type="ECO:0000256" key="1">
    <source>
        <dbReference type="SAM" id="MobiDB-lite"/>
    </source>
</evidence>
<dbReference type="AlphaFoldDB" id="A0A167XSZ9"/>
<reference evidence="4" key="1">
    <citation type="journal article" date="2014" name="Genome Announc.">
        <title>Complete sequencing and chromosome-scale genome assembly of the industrial progenitor strain P2niaD18 from the penicillin producer Penicillium chrysogenum.</title>
        <authorList>
            <person name="Specht T."/>
            <person name="Dahlmann T.A."/>
            <person name="Zadra I."/>
            <person name="Kurnsteiner H."/>
            <person name="Kuck U."/>
        </authorList>
    </citation>
    <scope>NUCLEOTIDE SEQUENCE [LARGE SCALE GENOMIC DNA]</scope>
    <source>
        <strain evidence="4">P2niaD18</strain>
    </source>
</reference>
<feature type="compositionally biased region" description="Basic residues" evidence="1">
    <location>
        <begin position="1"/>
        <end position="16"/>
    </location>
</feature>
<feature type="compositionally biased region" description="Polar residues" evidence="1">
    <location>
        <begin position="140"/>
        <end position="150"/>
    </location>
</feature>
<feature type="transmembrane region" description="Helical" evidence="2">
    <location>
        <begin position="504"/>
        <end position="521"/>
    </location>
</feature>
<keyword evidence="2" id="KW-0812">Transmembrane</keyword>
<feature type="compositionally biased region" description="Polar residues" evidence="1">
    <location>
        <begin position="237"/>
        <end position="249"/>
    </location>
</feature>
<feature type="transmembrane region" description="Helical" evidence="2">
    <location>
        <begin position="473"/>
        <end position="492"/>
    </location>
</feature>
<evidence type="ECO:0000313" key="4">
    <source>
        <dbReference type="EMBL" id="KZN93172.1"/>
    </source>
</evidence>
<name>A0A167XSZ9_PENCH</name>
<dbReference type="PANTHER" id="PTHR34502">
    <property type="entry name" value="DUF6594 DOMAIN-CONTAINING PROTEIN-RELATED"/>
    <property type="match status" value="1"/>
</dbReference>
<organism evidence="4">
    <name type="scientific">Penicillium chrysogenum</name>
    <name type="common">Penicillium notatum</name>
    <dbReference type="NCBI Taxonomy" id="5076"/>
    <lineage>
        <taxon>Eukaryota</taxon>
        <taxon>Fungi</taxon>
        <taxon>Dikarya</taxon>
        <taxon>Ascomycota</taxon>
        <taxon>Pezizomycotina</taxon>
        <taxon>Eurotiomycetes</taxon>
        <taxon>Eurotiomycetidae</taxon>
        <taxon>Eurotiales</taxon>
        <taxon>Aspergillaceae</taxon>
        <taxon>Penicillium</taxon>
        <taxon>Penicillium chrysogenum species complex</taxon>
    </lineage>
</organism>
<feature type="compositionally biased region" description="Low complexity" evidence="1">
    <location>
        <begin position="87"/>
        <end position="100"/>
    </location>
</feature>
<evidence type="ECO:0000259" key="3">
    <source>
        <dbReference type="Pfam" id="PF20237"/>
    </source>
</evidence>
<feature type="transmembrane region" description="Helical" evidence="2">
    <location>
        <begin position="445"/>
        <end position="467"/>
    </location>
</feature>
<feature type="compositionally biased region" description="Polar residues" evidence="1">
    <location>
        <begin position="18"/>
        <end position="27"/>
    </location>
</feature>
<evidence type="ECO:0000256" key="2">
    <source>
        <dbReference type="SAM" id="Phobius"/>
    </source>
</evidence>
<dbReference type="Proteomes" id="UP000076449">
    <property type="component" value="Chromosome I"/>
</dbReference>
<dbReference type="EMBL" id="CM002798">
    <property type="protein sequence ID" value="KZN93172.1"/>
    <property type="molecule type" value="Genomic_DNA"/>
</dbReference>
<proteinExistence type="predicted"/>
<dbReference type="InterPro" id="IPR046529">
    <property type="entry name" value="DUF6594"/>
</dbReference>
<accession>A0A167XSZ9</accession>
<feature type="domain" description="DUF6594" evidence="3">
    <location>
        <begin position="255"/>
        <end position="435"/>
    </location>
</feature>
<keyword evidence="2" id="KW-1133">Transmembrane helix</keyword>
<feature type="region of interest" description="Disordered" evidence="1">
    <location>
        <begin position="1"/>
        <end position="249"/>
    </location>
</feature>
<dbReference type="Pfam" id="PF20237">
    <property type="entry name" value="DUF6594"/>
    <property type="match status" value="1"/>
</dbReference>
<sequence length="522" mass="56990">MPLQTRKPKKDGRKRTYSLVSNNTTAQAGPVATPKTVENSSPSQQANRARRALNAPAVPENPPQKPAEPAKMPNVFEFLEENEESSSDSSLSSSSSSSSESESDEEPEPPRPIQTNTKIQAPKPRANTVPHGVLAPGGNTPPSKVTQSPAVVSKSPKEPRKPAPPPAPSTDNQLVTRKRQLTRKPSPISTEVISPGKGQLELSRPQTYHGPSRDSGAVHRPPLPPSPPRSPEDSIHRTTPTKIRDSNASQELSGYGLLASHLTKSASEDSGGFPPLYRRFETVNHRVLLHLQDEISQMEEDLHTLDEYEEMHRVNTAEHEGVKPLPASRRRDAQSQAYSSLHYRRMDLMNALIHKTEQYSMTSFHFPYFSPQSRPLTRNPDNALSAYSKVLQTLPRASEQEITGYRSWMRENKPVAGVETRFLIHDADLVSLTPRLAASAAAAPVYIAIIIASGALLLPLLAFSLIAEFSGRLVVVTVVGGAAAAIAANYSAGIDTLVDSRDGWRCATIYFGFMTMAAMFIP</sequence>
<keyword evidence="2" id="KW-0472">Membrane</keyword>
<feature type="compositionally biased region" description="Polar residues" evidence="1">
    <location>
        <begin position="36"/>
        <end position="45"/>
    </location>
</feature>
<dbReference type="PANTHER" id="PTHR34502:SF6">
    <property type="entry name" value="DUF6594 DOMAIN-CONTAINING PROTEIN"/>
    <property type="match status" value="1"/>
</dbReference>
<protein>
    <recommendedName>
        <fullName evidence="3">DUF6594 domain-containing protein</fullName>
    </recommendedName>
</protein>